<dbReference type="RefSeq" id="WP_128978045.1">
    <property type="nucleotide sequence ID" value="NZ_PDKJ01000001.1"/>
</dbReference>
<dbReference type="Pfam" id="PF08269">
    <property type="entry name" value="dCache_2"/>
    <property type="match status" value="1"/>
</dbReference>
<reference evidence="9 10" key="1">
    <citation type="submission" date="2017-10" db="EMBL/GenBank/DDBJ databases">
        <title>Genomics of the genus Arcobacter.</title>
        <authorList>
            <person name="Perez-Cataluna A."/>
            <person name="Figueras M.J."/>
        </authorList>
    </citation>
    <scope>NUCLEOTIDE SEQUENCE [LARGE SCALE GENOMIC DNA]</scope>
    <source>
        <strain evidence="9 10">CECT 8993</strain>
    </source>
</reference>
<accession>A0A4Q0YHJ9</accession>
<evidence type="ECO:0000259" key="8">
    <source>
        <dbReference type="PROSITE" id="PS50113"/>
    </source>
</evidence>
<dbReference type="SUPFAM" id="SSF47384">
    <property type="entry name" value="Homodimeric domain of signal transducing histidine kinase"/>
    <property type="match status" value="1"/>
</dbReference>
<keyword evidence="5" id="KW-1133">Transmembrane helix</keyword>
<dbReference type="Pfam" id="PF02518">
    <property type="entry name" value="HATPase_c"/>
    <property type="match status" value="1"/>
</dbReference>
<dbReference type="Pfam" id="PF08447">
    <property type="entry name" value="PAS_3"/>
    <property type="match status" value="1"/>
</dbReference>
<evidence type="ECO:0000313" key="10">
    <source>
        <dbReference type="Proteomes" id="UP000290172"/>
    </source>
</evidence>
<dbReference type="InterPro" id="IPR005467">
    <property type="entry name" value="His_kinase_dom"/>
</dbReference>
<dbReference type="PROSITE" id="PS50113">
    <property type="entry name" value="PAC"/>
    <property type="match status" value="1"/>
</dbReference>
<dbReference type="SMART" id="SM00387">
    <property type="entry name" value="HATPase_c"/>
    <property type="match status" value="1"/>
</dbReference>
<comment type="caution">
    <text evidence="9">The sequence shown here is derived from an EMBL/GenBank/DDBJ whole genome shotgun (WGS) entry which is preliminary data.</text>
</comment>
<dbReference type="InterPro" id="IPR004358">
    <property type="entry name" value="Sig_transdc_His_kin-like_C"/>
</dbReference>
<feature type="domain" description="PAC" evidence="8">
    <location>
        <begin position="332"/>
        <end position="386"/>
    </location>
</feature>
<evidence type="ECO:0000256" key="4">
    <source>
        <dbReference type="SAM" id="Coils"/>
    </source>
</evidence>
<feature type="domain" description="PAS" evidence="7">
    <location>
        <begin position="281"/>
        <end position="328"/>
    </location>
</feature>
<comment type="catalytic activity">
    <reaction evidence="1">
        <text>ATP + protein L-histidine = ADP + protein N-phospho-L-histidine.</text>
        <dbReference type="EC" id="2.7.13.3"/>
    </reaction>
</comment>
<dbReference type="Proteomes" id="UP000290172">
    <property type="component" value="Unassembled WGS sequence"/>
</dbReference>
<dbReference type="Gene3D" id="3.30.450.20">
    <property type="entry name" value="PAS domain"/>
    <property type="match status" value="2"/>
</dbReference>
<dbReference type="InterPro" id="IPR003594">
    <property type="entry name" value="HATPase_dom"/>
</dbReference>
<keyword evidence="4" id="KW-0175">Coiled coil</keyword>
<feature type="transmembrane region" description="Helical" evidence="5">
    <location>
        <begin position="224"/>
        <end position="242"/>
    </location>
</feature>
<dbReference type="CDD" id="cd00082">
    <property type="entry name" value="HisKA"/>
    <property type="match status" value="1"/>
</dbReference>
<dbReference type="Gene3D" id="3.30.565.10">
    <property type="entry name" value="Histidine kinase-like ATPase, C-terminal domain"/>
    <property type="match status" value="1"/>
</dbReference>
<protein>
    <recommendedName>
        <fullName evidence="2">histidine kinase</fullName>
        <ecNumber evidence="2">2.7.13.3</ecNumber>
    </recommendedName>
</protein>
<keyword evidence="5" id="KW-0472">Membrane</keyword>
<evidence type="ECO:0000256" key="3">
    <source>
        <dbReference type="ARBA" id="ARBA00022553"/>
    </source>
</evidence>
<dbReference type="PROSITE" id="PS50109">
    <property type="entry name" value="HIS_KIN"/>
    <property type="match status" value="1"/>
</dbReference>
<dbReference type="GO" id="GO:0000155">
    <property type="term" value="F:phosphorelay sensor kinase activity"/>
    <property type="evidence" value="ECO:0007669"/>
    <property type="project" value="InterPro"/>
</dbReference>
<dbReference type="AlphaFoldDB" id="A0A4Q0YHJ9"/>
<dbReference type="InterPro" id="IPR001610">
    <property type="entry name" value="PAC"/>
</dbReference>
<dbReference type="SUPFAM" id="SSF55785">
    <property type="entry name" value="PYP-like sensor domain (PAS domain)"/>
    <property type="match status" value="1"/>
</dbReference>
<dbReference type="SMART" id="SM00086">
    <property type="entry name" value="PAC"/>
    <property type="match status" value="1"/>
</dbReference>
<dbReference type="PANTHER" id="PTHR43065:SF42">
    <property type="entry name" value="TWO-COMPONENT SENSOR PPRA"/>
    <property type="match status" value="1"/>
</dbReference>
<evidence type="ECO:0000313" key="9">
    <source>
        <dbReference type="EMBL" id="RXJ70117.1"/>
    </source>
</evidence>
<evidence type="ECO:0000256" key="5">
    <source>
        <dbReference type="SAM" id="Phobius"/>
    </source>
</evidence>
<organism evidence="9 10">
    <name type="scientific">Halarcobacter ebronensis</name>
    <dbReference type="NCBI Taxonomy" id="1462615"/>
    <lineage>
        <taxon>Bacteria</taxon>
        <taxon>Pseudomonadati</taxon>
        <taxon>Campylobacterota</taxon>
        <taxon>Epsilonproteobacteria</taxon>
        <taxon>Campylobacterales</taxon>
        <taxon>Arcobacteraceae</taxon>
        <taxon>Halarcobacter</taxon>
    </lineage>
</organism>
<dbReference type="InterPro" id="IPR000700">
    <property type="entry name" value="PAS-assoc_C"/>
</dbReference>
<feature type="transmembrane region" description="Helical" evidence="5">
    <location>
        <begin position="6"/>
        <end position="26"/>
    </location>
</feature>
<name>A0A4Q0YHJ9_9BACT</name>
<dbReference type="InterPro" id="IPR035965">
    <property type="entry name" value="PAS-like_dom_sf"/>
</dbReference>
<dbReference type="PANTHER" id="PTHR43065">
    <property type="entry name" value="SENSOR HISTIDINE KINASE"/>
    <property type="match status" value="1"/>
</dbReference>
<feature type="domain" description="Histidine kinase" evidence="6">
    <location>
        <begin position="424"/>
        <end position="641"/>
    </location>
</feature>
<dbReference type="EC" id="2.7.13.3" evidence="2"/>
<evidence type="ECO:0000259" key="7">
    <source>
        <dbReference type="PROSITE" id="PS50112"/>
    </source>
</evidence>
<dbReference type="InterPro" id="IPR036097">
    <property type="entry name" value="HisK_dim/P_sf"/>
</dbReference>
<keyword evidence="5" id="KW-0812">Transmembrane</keyword>
<dbReference type="InterPro" id="IPR004010">
    <property type="entry name" value="Double_Cache_2"/>
</dbReference>
<dbReference type="NCBIfam" id="TIGR00229">
    <property type="entry name" value="sensory_box"/>
    <property type="match status" value="1"/>
</dbReference>
<dbReference type="InterPro" id="IPR036890">
    <property type="entry name" value="HATPase_C_sf"/>
</dbReference>
<dbReference type="InterPro" id="IPR013655">
    <property type="entry name" value="PAS_fold_3"/>
</dbReference>
<gene>
    <name evidence="9" type="ORF">CRV08_00710</name>
</gene>
<evidence type="ECO:0000256" key="2">
    <source>
        <dbReference type="ARBA" id="ARBA00012438"/>
    </source>
</evidence>
<evidence type="ECO:0000256" key="1">
    <source>
        <dbReference type="ARBA" id="ARBA00000085"/>
    </source>
</evidence>
<dbReference type="Gene3D" id="1.10.287.130">
    <property type="match status" value="1"/>
</dbReference>
<dbReference type="InterPro" id="IPR003661">
    <property type="entry name" value="HisK_dim/P_dom"/>
</dbReference>
<evidence type="ECO:0000259" key="6">
    <source>
        <dbReference type="PROSITE" id="PS50109"/>
    </source>
</evidence>
<dbReference type="CDD" id="cd00130">
    <property type="entry name" value="PAS"/>
    <property type="match status" value="1"/>
</dbReference>
<dbReference type="EMBL" id="PDKJ01000001">
    <property type="protein sequence ID" value="RXJ70117.1"/>
    <property type="molecule type" value="Genomic_DNA"/>
</dbReference>
<dbReference type="SUPFAM" id="SSF55874">
    <property type="entry name" value="ATPase domain of HSP90 chaperone/DNA topoisomerase II/histidine kinase"/>
    <property type="match status" value="1"/>
</dbReference>
<feature type="coiled-coil region" evidence="4">
    <location>
        <begin position="377"/>
        <end position="408"/>
    </location>
</feature>
<keyword evidence="3" id="KW-0597">Phosphoprotein</keyword>
<dbReference type="InterPro" id="IPR000014">
    <property type="entry name" value="PAS"/>
</dbReference>
<dbReference type="PROSITE" id="PS50112">
    <property type="entry name" value="PAS"/>
    <property type="match status" value="1"/>
</dbReference>
<sequence length="644" mass="75506">MKQKINLMIFVSILFIIIAAIIFIKIKIKHDERLEKEHTHMIEEIIENEYKARLKESVNSTIFFIDTIYENNYSNNFKDLIQKEKFLQEIRDYLYKHIIDKSRYSWINEIKNFEGGEKYAIRLIHPNLKSTEKMYLNTSTEDIKGNKPYLEELEGIKKNGEIYFKYYFKEINSNEITKKLSYAKLYKRFNWIIATGIPLNELQKEINLRKDELIKSHKDDNNELSLIAILILILIIFILIILRRVINNLVDKNFKYFKKYKEALFVTEDGIWEYEPLINKITFNSVLMEMLGYKKGEVEESFETLEKLLHPDDVEKVKKGLNNFVKSKTAKYHSEFRMLCKNGKYKWILSRAKVVEKDEKNQQIIRVVGIHTDIDVKKKLDLKLNEYNKNLEKRVNEELENSRKKDLQLLEQSKMASLGEMIGNIAHQWRQPLSVISTATSGINFENEVGNLDKDKITYYSSNILNSTKYLSETIDTFRNFLKEDKQKTDLVLQERINISLKITNDSLKNNGIELINCIDYTTPIIINMVKGEFSQVVINLISNAKDILLERKIVKPWIKLELLKQKDYLIFSVEDNAGGVPENIISKIFEPYFTTKHGSLGTGLGLYMSYKIVTDSLKGNIYVKNSSNGAKFFVKIPIQLTKN</sequence>
<proteinExistence type="predicted"/>
<dbReference type="PRINTS" id="PR00344">
    <property type="entry name" value="BCTRLSENSOR"/>
</dbReference>